<evidence type="ECO:0000256" key="6">
    <source>
        <dbReference type="ARBA" id="ARBA00022729"/>
    </source>
</evidence>
<organism evidence="12 13">
    <name type="scientific">Ciona savignyi</name>
    <name type="common">Pacific transparent sea squirt</name>
    <dbReference type="NCBI Taxonomy" id="51511"/>
    <lineage>
        <taxon>Eukaryota</taxon>
        <taxon>Metazoa</taxon>
        <taxon>Chordata</taxon>
        <taxon>Tunicata</taxon>
        <taxon>Ascidiacea</taxon>
        <taxon>Phlebobranchia</taxon>
        <taxon>Cionidae</taxon>
        <taxon>Ciona</taxon>
    </lineage>
</organism>
<feature type="transmembrane region" description="Helical" evidence="10">
    <location>
        <begin position="201"/>
        <end position="218"/>
    </location>
</feature>
<evidence type="ECO:0000313" key="12">
    <source>
        <dbReference type="Ensembl" id="ENSCSAVP00000010174.1"/>
    </source>
</evidence>
<dbReference type="InParanoid" id="H2YXW3"/>
<dbReference type="FunCoup" id="H2YXW3">
    <property type="interactions" value="57"/>
</dbReference>
<feature type="signal peptide" evidence="11">
    <location>
        <begin position="1"/>
        <end position="23"/>
    </location>
</feature>
<evidence type="ECO:0000256" key="9">
    <source>
        <dbReference type="ARBA" id="ARBA00023136"/>
    </source>
</evidence>
<evidence type="ECO:0000256" key="7">
    <source>
        <dbReference type="ARBA" id="ARBA00022824"/>
    </source>
</evidence>
<accession>H2YXW3</accession>
<keyword evidence="8 10" id="KW-1133">Transmembrane helix</keyword>
<dbReference type="PANTHER" id="PTHR21397">
    <property type="entry name" value="CHROMATIN COMPLEXES SUBUNIT BAP18-RELATED"/>
    <property type="match status" value="1"/>
</dbReference>
<comment type="similarity">
    <text evidence="2">Belongs to the EMC10 family.</text>
</comment>
<evidence type="ECO:0000256" key="8">
    <source>
        <dbReference type="ARBA" id="ARBA00022989"/>
    </source>
</evidence>
<reference evidence="13" key="1">
    <citation type="submission" date="2003-08" db="EMBL/GenBank/DDBJ databases">
        <authorList>
            <person name="Birren B."/>
            <person name="Nusbaum C."/>
            <person name="Abebe A."/>
            <person name="Abouelleil A."/>
            <person name="Adekoya E."/>
            <person name="Ait-zahra M."/>
            <person name="Allen N."/>
            <person name="Allen T."/>
            <person name="An P."/>
            <person name="Anderson M."/>
            <person name="Anderson S."/>
            <person name="Arachchi H."/>
            <person name="Armbruster J."/>
            <person name="Bachantsang P."/>
            <person name="Baldwin J."/>
            <person name="Barry A."/>
            <person name="Bayul T."/>
            <person name="Blitshsteyn B."/>
            <person name="Bloom T."/>
            <person name="Blye J."/>
            <person name="Boguslavskiy L."/>
            <person name="Borowsky M."/>
            <person name="Boukhgalter B."/>
            <person name="Brunache A."/>
            <person name="Butler J."/>
            <person name="Calixte N."/>
            <person name="Calvo S."/>
            <person name="Camarata J."/>
            <person name="Campo K."/>
            <person name="Chang J."/>
            <person name="Cheshatsang Y."/>
            <person name="Citroen M."/>
            <person name="Collymore A."/>
            <person name="Considine T."/>
            <person name="Cook A."/>
            <person name="Cooke P."/>
            <person name="Corum B."/>
            <person name="Cuomo C."/>
            <person name="David R."/>
            <person name="Dawoe T."/>
            <person name="Degray S."/>
            <person name="Dodge S."/>
            <person name="Dooley K."/>
            <person name="Dorje P."/>
            <person name="Dorjee K."/>
            <person name="Dorris L."/>
            <person name="Duffey N."/>
            <person name="Dupes A."/>
            <person name="Elkins T."/>
            <person name="Engels R."/>
            <person name="Erickson J."/>
            <person name="Farina A."/>
            <person name="Faro S."/>
            <person name="Ferreira P."/>
            <person name="Fischer H."/>
            <person name="Fitzgerald M."/>
            <person name="Foley K."/>
            <person name="Gage D."/>
            <person name="Galagan J."/>
            <person name="Gearin G."/>
            <person name="Gnerre S."/>
            <person name="Gnirke A."/>
            <person name="Goyette A."/>
            <person name="Graham J."/>
            <person name="Grandbois E."/>
            <person name="Gyaltsen K."/>
            <person name="Hafez N."/>
            <person name="Hagopian D."/>
            <person name="Hagos B."/>
            <person name="Hall J."/>
            <person name="Hatcher B."/>
            <person name="Heller A."/>
            <person name="Higgins H."/>
            <person name="Honan T."/>
            <person name="Horn A."/>
            <person name="Houde N."/>
            <person name="Hughes L."/>
            <person name="Hulme W."/>
            <person name="Husby E."/>
            <person name="Iliev I."/>
            <person name="Jaffe D."/>
            <person name="Jones C."/>
            <person name="Kamal M."/>
            <person name="Kamat A."/>
            <person name="Kamvysselis M."/>
            <person name="Karlsson E."/>
            <person name="Kells C."/>
            <person name="Kieu A."/>
            <person name="Kisner P."/>
            <person name="Kodira C."/>
            <person name="Kulbokas E."/>
            <person name="Labutti K."/>
            <person name="Lama D."/>
            <person name="Landers T."/>
            <person name="Leger J."/>
            <person name="Levine S."/>
            <person name="Lewis D."/>
            <person name="Lewis T."/>
            <person name="Lindblad-toh K."/>
            <person name="Liu X."/>
            <person name="Lokyitsang T."/>
            <person name="Lokyitsang Y."/>
            <person name="Lucien O."/>
            <person name="Lui A."/>
            <person name="Ma L.J."/>
            <person name="Mabbitt R."/>
            <person name="Macdonald J."/>
            <person name="Maclean C."/>
            <person name="Major J."/>
            <person name="Manning J."/>
            <person name="Marabella R."/>
            <person name="Maru K."/>
            <person name="Matthews C."/>
            <person name="Mauceli E."/>
            <person name="Mccarthy M."/>
            <person name="Mcdonough S."/>
            <person name="Mcghee T."/>
            <person name="Meldrim J."/>
            <person name="Meneus L."/>
            <person name="Mesirov J."/>
            <person name="Mihalev A."/>
            <person name="Mihova T."/>
            <person name="Mikkelsen T."/>
            <person name="Mlenga V."/>
            <person name="Moru K."/>
            <person name="Mozes J."/>
            <person name="Mulrain L."/>
            <person name="Munson G."/>
            <person name="Naylor J."/>
            <person name="Newes C."/>
            <person name="Nguyen C."/>
            <person name="Nguyen N."/>
            <person name="Nguyen T."/>
            <person name="Nicol R."/>
            <person name="Nielsen C."/>
            <person name="Nizzari M."/>
            <person name="Norbu C."/>
            <person name="Norbu N."/>
            <person name="O'donnell P."/>
            <person name="Okoawo O."/>
            <person name="O'leary S."/>
            <person name="Omotosho B."/>
            <person name="O'neill K."/>
            <person name="Osman S."/>
            <person name="Parker S."/>
            <person name="Perrin D."/>
            <person name="Phunkhang P."/>
            <person name="Piqani B."/>
            <person name="Purcell S."/>
            <person name="Rachupka T."/>
            <person name="Ramasamy U."/>
            <person name="Rameau R."/>
            <person name="Ray V."/>
            <person name="Raymond C."/>
            <person name="Retta R."/>
            <person name="Richardson S."/>
            <person name="Rise C."/>
            <person name="Rodriguez J."/>
            <person name="Rogers J."/>
            <person name="Rogov P."/>
            <person name="Rutman M."/>
            <person name="Schupbach R."/>
            <person name="Seaman C."/>
            <person name="Settipalli S."/>
            <person name="Sharpe T."/>
            <person name="Sheridan J."/>
            <person name="Sherpa N."/>
            <person name="Shi J."/>
            <person name="Smirnov S."/>
            <person name="Smith C."/>
            <person name="Sougnez C."/>
            <person name="Spencer B."/>
            <person name="Stalker J."/>
            <person name="Stange-thomann N."/>
            <person name="Stavropoulos S."/>
            <person name="Stetson K."/>
            <person name="Stone C."/>
            <person name="Stone S."/>
            <person name="Stubbs M."/>
            <person name="Talamas J."/>
            <person name="Tchuinga P."/>
            <person name="Tenzing P."/>
            <person name="Tesfaye S."/>
            <person name="Theodore J."/>
            <person name="Thoulutsang Y."/>
            <person name="Topham K."/>
            <person name="Towey S."/>
            <person name="Tsamla T."/>
            <person name="Tsomo N."/>
            <person name="Vallee D."/>
            <person name="Vassiliev H."/>
            <person name="Venkataraman V."/>
            <person name="Vinson J."/>
            <person name="Vo A."/>
            <person name="Wade C."/>
            <person name="Wang S."/>
            <person name="Wangchuk T."/>
            <person name="Wangdi T."/>
            <person name="Whittaker C."/>
            <person name="Wilkinson J."/>
            <person name="Wu Y."/>
            <person name="Wyman D."/>
            <person name="Yadav S."/>
            <person name="Yang S."/>
            <person name="Yang X."/>
            <person name="Yeager S."/>
            <person name="Yee E."/>
            <person name="Young G."/>
            <person name="Zainoun J."/>
            <person name="Zembeck L."/>
            <person name="Zimmer A."/>
            <person name="Zody M."/>
            <person name="Lander E."/>
        </authorList>
    </citation>
    <scope>NUCLEOTIDE SEQUENCE [LARGE SCALE GENOMIC DNA]</scope>
</reference>
<dbReference type="STRING" id="51511.ENSCSAVP00000010174"/>
<dbReference type="OMA" id="CHANANQ"/>
<name>H2YXW3_CIOSA</name>
<dbReference type="CDD" id="cd22209">
    <property type="entry name" value="EMC10"/>
    <property type="match status" value="1"/>
</dbReference>
<dbReference type="GeneTree" id="ENSGT00940000170046"/>
<keyword evidence="7" id="KW-0256">Endoplasmic reticulum</keyword>
<dbReference type="eggNOG" id="KOG4827">
    <property type="taxonomic scope" value="Eukaryota"/>
</dbReference>
<dbReference type="HOGENOM" id="CLU_065716_2_0_1"/>
<comment type="subcellular location">
    <subcellularLocation>
        <location evidence="1">Endoplasmic reticulum membrane</location>
        <topology evidence="1">Single-pass type I membrane protein</topology>
    </subcellularLocation>
</comment>
<dbReference type="Ensembl" id="ENSCSAVT00000010298.1">
    <property type="protein sequence ID" value="ENSCSAVP00000010174.1"/>
    <property type="gene ID" value="ENSCSAVG00000006004.1"/>
</dbReference>
<evidence type="ECO:0000256" key="11">
    <source>
        <dbReference type="SAM" id="SignalP"/>
    </source>
</evidence>
<evidence type="ECO:0000256" key="2">
    <source>
        <dbReference type="ARBA" id="ARBA00007695"/>
    </source>
</evidence>
<reference evidence="12" key="3">
    <citation type="submission" date="2025-09" db="UniProtKB">
        <authorList>
            <consortium name="Ensembl"/>
        </authorList>
    </citation>
    <scope>IDENTIFICATION</scope>
</reference>
<evidence type="ECO:0000256" key="5">
    <source>
        <dbReference type="ARBA" id="ARBA00022692"/>
    </source>
</evidence>
<proteinExistence type="inferred from homology"/>
<feature type="chain" id="PRO_5003578866" description="ER membrane protein complex subunit 10" evidence="11">
    <location>
        <begin position="24"/>
        <end position="221"/>
    </location>
</feature>
<keyword evidence="6 11" id="KW-0732">Signal</keyword>
<evidence type="ECO:0000256" key="4">
    <source>
        <dbReference type="ARBA" id="ARBA00020105"/>
    </source>
</evidence>
<dbReference type="AlphaFoldDB" id="H2YXW3"/>
<dbReference type="Pfam" id="PF21203">
    <property type="entry name" value="ECM10"/>
    <property type="match status" value="1"/>
</dbReference>
<keyword evidence="5 10" id="KW-0812">Transmembrane</keyword>
<dbReference type="PANTHER" id="PTHR21397:SF4">
    <property type="entry name" value="ER MEMBRANE PROTEIN COMPLEX SUBUNIT 10"/>
    <property type="match status" value="1"/>
</dbReference>
<comment type="subunit">
    <text evidence="3">Component of the ER membrane protein complex (EMC).</text>
</comment>
<reference evidence="12" key="2">
    <citation type="submission" date="2025-08" db="UniProtKB">
        <authorList>
            <consortium name="Ensembl"/>
        </authorList>
    </citation>
    <scope>IDENTIFICATION</scope>
</reference>
<dbReference type="Proteomes" id="UP000007875">
    <property type="component" value="Unassembled WGS sequence"/>
</dbReference>
<protein>
    <recommendedName>
        <fullName evidence="4">ER membrane protein complex subunit 10</fullName>
    </recommendedName>
</protein>
<keyword evidence="9 10" id="KW-0472">Membrane</keyword>
<dbReference type="GO" id="GO:0072546">
    <property type="term" value="C:EMC complex"/>
    <property type="evidence" value="ECO:0007669"/>
    <property type="project" value="TreeGrafter"/>
</dbReference>
<evidence type="ECO:0000256" key="1">
    <source>
        <dbReference type="ARBA" id="ARBA00004115"/>
    </source>
</evidence>
<sequence length="221" mass="24636">MTGHINLLLLLFECFYFIICCHANANQDVGSGYLLTLQHSLDGDTFTKRGEIYFPNIKGSSAEVQNELPLSSADIELIKSVAEKNGFYRVRVSSSLQGVASNGDESWIMAFFFQKQLLEVNFSTKLNLLTNGAGDIVSMSIIPNHIGSDLKEENEFDTSVSVTIPGTAPVPDTHGYLNKMDAERRKKEISDKQPTSFFGKYWMYILPVVVFVMMSNAAQQQ</sequence>
<evidence type="ECO:0000256" key="3">
    <source>
        <dbReference type="ARBA" id="ARBA00011276"/>
    </source>
</evidence>
<evidence type="ECO:0000256" key="10">
    <source>
        <dbReference type="SAM" id="Phobius"/>
    </source>
</evidence>
<evidence type="ECO:0000313" key="13">
    <source>
        <dbReference type="Proteomes" id="UP000007875"/>
    </source>
</evidence>
<keyword evidence="13" id="KW-1185">Reference proteome</keyword>